<protein>
    <submittedName>
        <fullName evidence="2">G-protein coupled receptors family 1 profile domain-containing protein</fullName>
    </submittedName>
</protein>
<evidence type="ECO:0000313" key="1">
    <source>
        <dbReference type="Proteomes" id="UP000887576"/>
    </source>
</evidence>
<name>A0AC34QFJ0_9BILA</name>
<accession>A0AC34QFJ0</accession>
<evidence type="ECO:0000313" key="2">
    <source>
        <dbReference type="WBParaSite" id="JU765_v2.g16045.t1"/>
    </source>
</evidence>
<dbReference type="WBParaSite" id="JU765_v2.g16045.t1">
    <property type="protein sequence ID" value="JU765_v2.g16045.t1"/>
    <property type="gene ID" value="JU765_v2.g16045"/>
</dbReference>
<organism evidence="1 2">
    <name type="scientific">Panagrolaimus sp. JU765</name>
    <dbReference type="NCBI Taxonomy" id="591449"/>
    <lineage>
        <taxon>Eukaryota</taxon>
        <taxon>Metazoa</taxon>
        <taxon>Ecdysozoa</taxon>
        <taxon>Nematoda</taxon>
        <taxon>Chromadorea</taxon>
        <taxon>Rhabditida</taxon>
        <taxon>Tylenchina</taxon>
        <taxon>Panagrolaimomorpha</taxon>
        <taxon>Panagrolaimoidea</taxon>
        <taxon>Panagrolaimidae</taxon>
        <taxon>Panagrolaimus</taxon>
    </lineage>
</organism>
<sequence>MSNLTISGVLDVDSSEEDEIICGFVEECDFRRFFCITALSCVAIVGAFCNFLLAWVFIRYRFNNIPPTLYPTFLAILDGLICCFYVLLFGVDAVHVYLKIESLFVIYHTYILPTFVLSKITQIAIPYMLIFNTLERFAWISTKL</sequence>
<reference evidence="2" key="1">
    <citation type="submission" date="2022-11" db="UniProtKB">
        <authorList>
            <consortium name="WormBaseParasite"/>
        </authorList>
    </citation>
    <scope>IDENTIFICATION</scope>
</reference>
<proteinExistence type="predicted"/>
<dbReference type="Proteomes" id="UP000887576">
    <property type="component" value="Unplaced"/>
</dbReference>